<evidence type="ECO:0000256" key="2">
    <source>
        <dbReference type="ARBA" id="ARBA00022692"/>
    </source>
</evidence>
<proteinExistence type="predicted"/>
<dbReference type="Proteomes" id="UP000553193">
    <property type="component" value="Unassembled WGS sequence"/>
</dbReference>
<dbReference type="PANTHER" id="PTHR23501:SF197">
    <property type="entry name" value="COMD"/>
    <property type="match status" value="1"/>
</dbReference>
<dbReference type="RefSeq" id="WP_184382253.1">
    <property type="nucleotide sequence ID" value="NZ_JACIDJ010000001.1"/>
</dbReference>
<keyword evidence="4 5" id="KW-0472">Membrane</keyword>
<feature type="transmembrane region" description="Helical" evidence="5">
    <location>
        <begin position="84"/>
        <end position="103"/>
    </location>
</feature>
<sequence length="494" mass="51282">MTPPPAFSPAEARRSFLRAFPTIAVAIFIPAIDTTITATALPAMAAEFGVVERISWVVVAYLIAATIAAPVFGRLGDAFGRRRMLLLGFAMQGLGMLAAGLAPSFEALLAARLLQGFGGGALLTLAMALIGESLPPRERGRYQGYLVACFMSASATGPLAGGWLTQAFGWPAVFLAGLPLVILGALAAYTLPRRPLSGAGFRFDLPGTLLFAVFVVTLVLMLDRIQALRWDAAVWAAVFGLMALGALLALGFVERRVPDPLLPLPLLAHPAIWRLSILSACVQGVLVALISFLPLYLYAVRDVPLATVGVLLLPMSVGGGVGALISGQFMARTGRNMLLPSIGLTASAVLLSGLAFVAQDIPLAWLPWVLGVVSFCFGTSFPVVQTTVQVAAGPGQLGVATASVQFMRNLGSAAGTAILGTVIFGSFALADAALAERFASVLRGGREALAALPVLERAAMAAGLSGGYRAMFAGAAAIMALAAVMAWRVPLRRV</sequence>
<evidence type="ECO:0000256" key="3">
    <source>
        <dbReference type="ARBA" id="ARBA00022989"/>
    </source>
</evidence>
<dbReference type="SUPFAM" id="SSF103473">
    <property type="entry name" value="MFS general substrate transporter"/>
    <property type="match status" value="1"/>
</dbReference>
<feature type="transmembrane region" description="Helical" evidence="5">
    <location>
        <begin position="273"/>
        <end position="299"/>
    </location>
</feature>
<organism evidence="7 8">
    <name type="scientific">Roseococcus suduntuyensis</name>
    <dbReference type="NCBI Taxonomy" id="455361"/>
    <lineage>
        <taxon>Bacteria</taxon>
        <taxon>Pseudomonadati</taxon>
        <taxon>Pseudomonadota</taxon>
        <taxon>Alphaproteobacteria</taxon>
        <taxon>Acetobacterales</taxon>
        <taxon>Roseomonadaceae</taxon>
        <taxon>Roseococcus</taxon>
    </lineage>
</organism>
<protein>
    <submittedName>
        <fullName evidence="7">MFS family permease</fullName>
    </submittedName>
</protein>
<feature type="transmembrane region" description="Helical" evidence="5">
    <location>
        <begin position="170"/>
        <end position="191"/>
    </location>
</feature>
<comment type="caution">
    <text evidence="7">The sequence shown here is derived from an EMBL/GenBank/DDBJ whole genome shotgun (WGS) entry which is preliminary data.</text>
</comment>
<feature type="domain" description="Major facilitator superfamily (MFS) profile" evidence="6">
    <location>
        <begin position="19"/>
        <end position="494"/>
    </location>
</feature>
<dbReference type="PROSITE" id="PS00217">
    <property type="entry name" value="SUGAR_TRANSPORT_2"/>
    <property type="match status" value="1"/>
</dbReference>
<comment type="subcellular location">
    <subcellularLocation>
        <location evidence="1">Membrane</location>
        <topology evidence="1">Multi-pass membrane protein</topology>
    </subcellularLocation>
</comment>
<feature type="transmembrane region" description="Helical" evidence="5">
    <location>
        <begin position="53"/>
        <end position="72"/>
    </location>
</feature>
<dbReference type="PANTHER" id="PTHR23501">
    <property type="entry name" value="MAJOR FACILITATOR SUPERFAMILY"/>
    <property type="match status" value="1"/>
</dbReference>
<evidence type="ECO:0000313" key="8">
    <source>
        <dbReference type="Proteomes" id="UP000553193"/>
    </source>
</evidence>
<dbReference type="Pfam" id="PF07690">
    <property type="entry name" value="MFS_1"/>
    <property type="match status" value="1"/>
</dbReference>
<dbReference type="AlphaFoldDB" id="A0A840A8A6"/>
<feature type="transmembrane region" description="Helical" evidence="5">
    <location>
        <begin position="203"/>
        <end position="222"/>
    </location>
</feature>
<feature type="transmembrane region" description="Helical" evidence="5">
    <location>
        <begin position="470"/>
        <end position="489"/>
    </location>
</feature>
<feature type="transmembrane region" description="Helical" evidence="5">
    <location>
        <begin position="142"/>
        <end position="164"/>
    </location>
</feature>
<dbReference type="Gene3D" id="1.20.1250.20">
    <property type="entry name" value="MFS general substrate transporter like domains"/>
    <property type="match status" value="1"/>
</dbReference>
<feature type="transmembrane region" description="Helical" evidence="5">
    <location>
        <begin position="337"/>
        <end position="358"/>
    </location>
</feature>
<dbReference type="GO" id="GO:0005886">
    <property type="term" value="C:plasma membrane"/>
    <property type="evidence" value="ECO:0007669"/>
    <property type="project" value="TreeGrafter"/>
</dbReference>
<feature type="transmembrane region" description="Helical" evidence="5">
    <location>
        <begin position="20"/>
        <end position="41"/>
    </location>
</feature>
<reference evidence="7 8" key="1">
    <citation type="submission" date="2020-08" db="EMBL/GenBank/DDBJ databases">
        <title>Genomic Encyclopedia of Type Strains, Phase IV (KMG-IV): sequencing the most valuable type-strain genomes for metagenomic binning, comparative biology and taxonomic classification.</title>
        <authorList>
            <person name="Goeker M."/>
        </authorList>
    </citation>
    <scope>NUCLEOTIDE SEQUENCE [LARGE SCALE GENOMIC DNA]</scope>
    <source>
        <strain evidence="7 8">DSM 19979</strain>
    </source>
</reference>
<keyword evidence="3 5" id="KW-1133">Transmembrane helix</keyword>
<evidence type="ECO:0000256" key="5">
    <source>
        <dbReference type="SAM" id="Phobius"/>
    </source>
</evidence>
<dbReference type="InterPro" id="IPR020846">
    <property type="entry name" value="MFS_dom"/>
</dbReference>
<keyword evidence="2 5" id="KW-0812">Transmembrane</keyword>
<feature type="transmembrane region" description="Helical" evidence="5">
    <location>
        <begin position="410"/>
        <end position="430"/>
    </location>
</feature>
<accession>A0A840A8A6</accession>
<evidence type="ECO:0000259" key="6">
    <source>
        <dbReference type="PROSITE" id="PS50850"/>
    </source>
</evidence>
<feature type="transmembrane region" description="Helical" evidence="5">
    <location>
        <begin position="364"/>
        <end position="384"/>
    </location>
</feature>
<dbReference type="Gene3D" id="1.20.1720.10">
    <property type="entry name" value="Multidrug resistance protein D"/>
    <property type="match status" value="1"/>
</dbReference>
<evidence type="ECO:0000256" key="4">
    <source>
        <dbReference type="ARBA" id="ARBA00023136"/>
    </source>
</evidence>
<keyword evidence="8" id="KW-1185">Reference proteome</keyword>
<evidence type="ECO:0000256" key="1">
    <source>
        <dbReference type="ARBA" id="ARBA00004141"/>
    </source>
</evidence>
<feature type="transmembrane region" description="Helical" evidence="5">
    <location>
        <begin position="305"/>
        <end position="325"/>
    </location>
</feature>
<dbReference type="InterPro" id="IPR036259">
    <property type="entry name" value="MFS_trans_sf"/>
</dbReference>
<dbReference type="InterPro" id="IPR011701">
    <property type="entry name" value="MFS"/>
</dbReference>
<dbReference type="InterPro" id="IPR005829">
    <property type="entry name" value="Sugar_transporter_CS"/>
</dbReference>
<dbReference type="PROSITE" id="PS50850">
    <property type="entry name" value="MFS"/>
    <property type="match status" value="1"/>
</dbReference>
<gene>
    <name evidence="7" type="ORF">GGQ83_000753</name>
</gene>
<dbReference type="GO" id="GO:0022857">
    <property type="term" value="F:transmembrane transporter activity"/>
    <property type="evidence" value="ECO:0007669"/>
    <property type="project" value="InterPro"/>
</dbReference>
<feature type="transmembrane region" description="Helical" evidence="5">
    <location>
        <begin position="234"/>
        <end position="253"/>
    </location>
</feature>
<evidence type="ECO:0000313" key="7">
    <source>
        <dbReference type="EMBL" id="MBB3897327.1"/>
    </source>
</evidence>
<dbReference type="EMBL" id="JACIDJ010000001">
    <property type="protein sequence ID" value="MBB3897327.1"/>
    <property type="molecule type" value="Genomic_DNA"/>
</dbReference>
<name>A0A840A8A6_9PROT</name>
<feature type="transmembrane region" description="Helical" evidence="5">
    <location>
        <begin position="109"/>
        <end position="130"/>
    </location>
</feature>